<dbReference type="Proteomes" id="UP000183410">
    <property type="component" value="Unassembled WGS sequence"/>
</dbReference>
<evidence type="ECO:0000313" key="2">
    <source>
        <dbReference type="EMBL" id="SFE68628.1"/>
    </source>
</evidence>
<protein>
    <recommendedName>
        <fullName evidence="1">DUF7832 domain-containing protein</fullName>
    </recommendedName>
</protein>
<dbReference type="EMBL" id="FONN01000005">
    <property type="protein sequence ID" value="SFE68628.1"/>
    <property type="molecule type" value="Genomic_DNA"/>
</dbReference>
<gene>
    <name evidence="2" type="ORF">SAMN04487969_105118</name>
</gene>
<feature type="domain" description="DUF7832" evidence="1">
    <location>
        <begin position="102"/>
        <end position="217"/>
    </location>
</feature>
<evidence type="ECO:0000259" key="1">
    <source>
        <dbReference type="Pfam" id="PF25191"/>
    </source>
</evidence>
<reference evidence="3" key="1">
    <citation type="submission" date="2016-10" db="EMBL/GenBank/DDBJ databases">
        <authorList>
            <person name="Varghese N."/>
            <person name="Submissions S."/>
        </authorList>
    </citation>
    <scope>NUCLEOTIDE SEQUENCE [LARGE SCALE GENOMIC DNA]</scope>
    <source>
        <strain evidence="3">CGMCC 1.10223</strain>
    </source>
</reference>
<dbReference type="AlphaFoldDB" id="A0A1I2CK54"/>
<dbReference type="Pfam" id="PF25191">
    <property type="entry name" value="DUF7832"/>
    <property type="match status" value="1"/>
</dbReference>
<organism evidence="2 3">
    <name type="scientific">Paenibacillus algorifonticola</name>
    <dbReference type="NCBI Taxonomy" id="684063"/>
    <lineage>
        <taxon>Bacteria</taxon>
        <taxon>Bacillati</taxon>
        <taxon>Bacillota</taxon>
        <taxon>Bacilli</taxon>
        <taxon>Bacillales</taxon>
        <taxon>Paenibacillaceae</taxon>
        <taxon>Paenibacillus</taxon>
    </lineage>
</organism>
<sequence length="246" mass="28982">MKYSEVIDKVSKIELVLTKRGKTFKDYRHLTITEGTEVYILNIIKGRLYPDKKTMNPTYEPYPVKQEAIDRLQQLADELRNKGFVEEPRDILFQIAEKEKYVYDKAKWHYDGDFPQQLEHHQAYVPSGMFIAWVVKNDLLSKWSRKEDAAEIELVKRDEMTGAQFYRKNWDGVLSSNELSDEADAFAREYLNIQNDIYTAVDFTNVLAAGLPTIYHVEDSIENYHIIEPIITERYQDWKRRKKSGA</sequence>
<proteinExistence type="predicted"/>
<evidence type="ECO:0000313" key="3">
    <source>
        <dbReference type="Proteomes" id="UP000183410"/>
    </source>
</evidence>
<dbReference type="InterPro" id="IPR057154">
    <property type="entry name" value="DUF7832"/>
</dbReference>
<name>A0A1I2CK54_9BACL</name>
<keyword evidence="3" id="KW-1185">Reference proteome</keyword>
<accession>A0A1I2CK54</accession>